<comment type="caution">
    <text evidence="1">The sequence shown here is derived from an EMBL/GenBank/DDBJ whole genome shotgun (WGS) entry which is preliminary data.</text>
</comment>
<organism evidence="1 2">
    <name type="scientific">Candidatus Fischerbacteria bacterium RBG_13_37_8</name>
    <dbReference type="NCBI Taxonomy" id="1817863"/>
    <lineage>
        <taxon>Bacteria</taxon>
        <taxon>Candidatus Fischeribacteriota</taxon>
    </lineage>
</organism>
<dbReference type="EMBL" id="MFGW01000067">
    <property type="protein sequence ID" value="OGF67203.1"/>
    <property type="molecule type" value="Genomic_DNA"/>
</dbReference>
<dbReference type="Proteomes" id="UP000178943">
    <property type="component" value="Unassembled WGS sequence"/>
</dbReference>
<gene>
    <name evidence="1" type="ORF">A2Y62_09440</name>
</gene>
<accession>A0A1F5VV46</accession>
<name>A0A1F5VV46_9BACT</name>
<reference evidence="1 2" key="1">
    <citation type="journal article" date="2016" name="Nat. Commun.">
        <title>Thousands of microbial genomes shed light on interconnected biogeochemical processes in an aquifer system.</title>
        <authorList>
            <person name="Anantharaman K."/>
            <person name="Brown C.T."/>
            <person name="Hug L.A."/>
            <person name="Sharon I."/>
            <person name="Castelle C.J."/>
            <person name="Probst A.J."/>
            <person name="Thomas B.C."/>
            <person name="Singh A."/>
            <person name="Wilkins M.J."/>
            <person name="Karaoz U."/>
            <person name="Brodie E.L."/>
            <person name="Williams K.H."/>
            <person name="Hubbard S.S."/>
            <person name="Banfield J.F."/>
        </authorList>
    </citation>
    <scope>NUCLEOTIDE SEQUENCE [LARGE SCALE GENOMIC DNA]</scope>
</reference>
<evidence type="ECO:0000313" key="1">
    <source>
        <dbReference type="EMBL" id="OGF67203.1"/>
    </source>
</evidence>
<proteinExistence type="predicted"/>
<protein>
    <submittedName>
        <fullName evidence="1">Uncharacterized protein</fullName>
    </submittedName>
</protein>
<dbReference type="AlphaFoldDB" id="A0A1F5VV46"/>
<sequence length="176" mass="20386">MHFEFQNNGLHLFFANEEIQNARPDPLIGQPPLGDMEADAMEEFDNREDFEITFFTFVHRGGIEDGISFFYVIDFMRRKGVMDNILSEIGESQLIVIRDGDVGMNRESAMAPGAHFINEFFIDTLIIFEDGEYFFAEDEISLEEPISGRECCDLFQEKLMIFTEIPDELNKKCRLT</sequence>
<evidence type="ECO:0000313" key="2">
    <source>
        <dbReference type="Proteomes" id="UP000178943"/>
    </source>
</evidence>